<evidence type="ECO:0000313" key="7">
    <source>
        <dbReference type="Proteomes" id="UP000428330"/>
    </source>
</evidence>
<evidence type="ECO:0000256" key="4">
    <source>
        <dbReference type="ARBA" id="ARBA00023163"/>
    </source>
</evidence>
<dbReference type="Pfam" id="PF00126">
    <property type="entry name" value="HTH_1"/>
    <property type="match status" value="1"/>
</dbReference>
<dbReference type="Proteomes" id="UP000428330">
    <property type="component" value="Chromosome"/>
</dbReference>
<sequence>MARPLPPLNWLRAFEAAARHLSFTGAAGELNMTQSAVSQQIKSLEGYLGRALFHRRPRVLDLTETGSAYLPIVRDAFRTLSRGTLAVTGGRETVVQVHTNMAFGTFWLAPRLGRFYARHPGVRLNIIAEQWEPQEGIVSGADVEIRYSVRPYEGVSAERLCTDSYYPVAAPGWSGTLDGLAQENLFDVANLLSTWSAWYEDQGLIWPGLPVTFASTYAISLSAAVAGAGVCMAHDTVAGHMIRQGRLVPVLEHRARMQEAYYLITAPLVAELPGAQAFAEWLREEMAEDQAWRTARGPLSQGP</sequence>
<name>A0A6I6ILA9_9RHOB</name>
<evidence type="ECO:0000259" key="5">
    <source>
        <dbReference type="PROSITE" id="PS50931"/>
    </source>
</evidence>
<dbReference type="Pfam" id="PF03466">
    <property type="entry name" value="LysR_substrate"/>
    <property type="match status" value="1"/>
</dbReference>
<dbReference type="OrthoDB" id="9813056at2"/>
<proteinExistence type="inferred from homology"/>
<dbReference type="GO" id="GO:0043565">
    <property type="term" value="F:sequence-specific DNA binding"/>
    <property type="evidence" value="ECO:0007669"/>
    <property type="project" value="TreeGrafter"/>
</dbReference>
<dbReference type="InterPro" id="IPR000847">
    <property type="entry name" value="LysR_HTH_N"/>
</dbReference>
<reference evidence="7" key="1">
    <citation type="submission" date="2018-12" db="EMBL/GenBank/DDBJ databases">
        <title>Complete genome sequence of Roseovarius sp. MME-070.</title>
        <authorList>
            <person name="Nam Y.-D."/>
            <person name="Kang J."/>
            <person name="Chung W.-H."/>
            <person name="Park Y.S."/>
        </authorList>
    </citation>
    <scope>NUCLEOTIDE SEQUENCE [LARGE SCALE GENOMIC DNA]</scope>
    <source>
        <strain evidence="7">MME-070</strain>
    </source>
</reference>
<dbReference type="InterPro" id="IPR005119">
    <property type="entry name" value="LysR_subst-bd"/>
</dbReference>
<organism evidence="6 7">
    <name type="scientific">Roseovarius faecimaris</name>
    <dbReference type="NCBI Taxonomy" id="2494550"/>
    <lineage>
        <taxon>Bacteria</taxon>
        <taxon>Pseudomonadati</taxon>
        <taxon>Pseudomonadota</taxon>
        <taxon>Alphaproteobacteria</taxon>
        <taxon>Rhodobacterales</taxon>
        <taxon>Roseobacteraceae</taxon>
        <taxon>Roseovarius</taxon>
    </lineage>
</organism>
<evidence type="ECO:0000313" key="6">
    <source>
        <dbReference type="EMBL" id="QGX96844.1"/>
    </source>
</evidence>
<dbReference type="InterPro" id="IPR058163">
    <property type="entry name" value="LysR-type_TF_proteobact-type"/>
</dbReference>
<dbReference type="SUPFAM" id="SSF53850">
    <property type="entry name" value="Periplasmic binding protein-like II"/>
    <property type="match status" value="1"/>
</dbReference>
<dbReference type="GO" id="GO:0006351">
    <property type="term" value="P:DNA-templated transcription"/>
    <property type="evidence" value="ECO:0007669"/>
    <property type="project" value="TreeGrafter"/>
</dbReference>
<dbReference type="AlphaFoldDB" id="A0A6I6ILA9"/>
<evidence type="ECO:0000256" key="2">
    <source>
        <dbReference type="ARBA" id="ARBA00023015"/>
    </source>
</evidence>
<dbReference type="PANTHER" id="PTHR30537:SF74">
    <property type="entry name" value="HTH-TYPE TRANSCRIPTIONAL REGULATOR TRPI"/>
    <property type="match status" value="1"/>
</dbReference>
<keyword evidence="7" id="KW-1185">Reference proteome</keyword>
<protein>
    <submittedName>
        <fullName evidence="6">LysR family transcriptional regulator</fullName>
    </submittedName>
</protein>
<dbReference type="InterPro" id="IPR036388">
    <property type="entry name" value="WH-like_DNA-bd_sf"/>
</dbReference>
<dbReference type="Gene3D" id="1.10.10.10">
    <property type="entry name" value="Winged helix-like DNA-binding domain superfamily/Winged helix DNA-binding domain"/>
    <property type="match status" value="1"/>
</dbReference>
<evidence type="ECO:0000256" key="3">
    <source>
        <dbReference type="ARBA" id="ARBA00023125"/>
    </source>
</evidence>
<keyword evidence="2" id="KW-0805">Transcription regulation</keyword>
<dbReference type="FunFam" id="1.10.10.10:FF:000038">
    <property type="entry name" value="Glycine cleavage system transcriptional activator"/>
    <property type="match status" value="1"/>
</dbReference>
<dbReference type="RefSeq" id="WP_157705284.1">
    <property type="nucleotide sequence ID" value="NZ_CP034348.1"/>
</dbReference>
<gene>
    <name evidence="6" type="ORF">EI983_00530</name>
</gene>
<keyword evidence="3" id="KW-0238">DNA-binding</keyword>
<dbReference type="KEGG" id="rom:EI983_00530"/>
<dbReference type="GO" id="GO:0003700">
    <property type="term" value="F:DNA-binding transcription factor activity"/>
    <property type="evidence" value="ECO:0007669"/>
    <property type="project" value="InterPro"/>
</dbReference>
<dbReference type="InterPro" id="IPR036390">
    <property type="entry name" value="WH_DNA-bd_sf"/>
</dbReference>
<keyword evidence="4" id="KW-0804">Transcription</keyword>
<dbReference type="PROSITE" id="PS50931">
    <property type="entry name" value="HTH_LYSR"/>
    <property type="match status" value="1"/>
</dbReference>
<evidence type="ECO:0000256" key="1">
    <source>
        <dbReference type="ARBA" id="ARBA00009437"/>
    </source>
</evidence>
<dbReference type="PRINTS" id="PR00039">
    <property type="entry name" value="HTHLYSR"/>
</dbReference>
<feature type="domain" description="HTH lysR-type" evidence="5">
    <location>
        <begin position="6"/>
        <end position="63"/>
    </location>
</feature>
<dbReference type="PANTHER" id="PTHR30537">
    <property type="entry name" value="HTH-TYPE TRANSCRIPTIONAL REGULATOR"/>
    <property type="match status" value="1"/>
</dbReference>
<accession>A0A6I6ILA9</accession>
<dbReference type="EMBL" id="CP034348">
    <property type="protein sequence ID" value="QGX96844.1"/>
    <property type="molecule type" value="Genomic_DNA"/>
</dbReference>
<dbReference type="Gene3D" id="3.40.190.10">
    <property type="entry name" value="Periplasmic binding protein-like II"/>
    <property type="match status" value="2"/>
</dbReference>
<dbReference type="SUPFAM" id="SSF46785">
    <property type="entry name" value="Winged helix' DNA-binding domain"/>
    <property type="match status" value="1"/>
</dbReference>
<comment type="similarity">
    <text evidence="1">Belongs to the LysR transcriptional regulatory family.</text>
</comment>